<gene>
    <name evidence="1" type="ORF">ADM99_07750</name>
</gene>
<evidence type="ECO:0000313" key="1">
    <source>
        <dbReference type="EMBL" id="KPL72920.1"/>
    </source>
</evidence>
<dbReference type="OrthoDB" id="152775at2"/>
<dbReference type="STRING" id="229920.ADM99_07750"/>
<name>A0A0P6XCF8_9CHLR</name>
<accession>A0A0P6XCF8</accession>
<evidence type="ECO:0008006" key="3">
    <source>
        <dbReference type="Google" id="ProtNLM"/>
    </source>
</evidence>
<dbReference type="EMBL" id="LGCK01000007">
    <property type="protein sequence ID" value="KPL72920.1"/>
    <property type="molecule type" value="Genomic_DNA"/>
</dbReference>
<protein>
    <recommendedName>
        <fullName evidence="3">KOW domain-containing protein</fullName>
    </recommendedName>
</protein>
<dbReference type="Proteomes" id="UP000050430">
    <property type="component" value="Unassembled WGS sequence"/>
</dbReference>
<dbReference type="RefSeq" id="WP_062420946.1">
    <property type="nucleotide sequence ID" value="NZ_BBYA01000008.1"/>
</dbReference>
<sequence length="350" mass="37840">MMYAPVVHYLKQTNIRRLRLLPVPGRLLVSPGQKVSPMDSVAEAPNPSGHFFLDIRKALKVDTATADELIQRKKGERLAKGDILAETGGAFSRVVRAPVDCQVTEINAGVMIMETQGEPVRIPAGLPGFIHSLEGDKGVTIESGGALVQGVWGNNRTDSGLLVVLCDSPDQELTVKQLEASARGSVAVAGYCLSGEVIRRAAEMELHGLILSAINPDLIHQVNNLTFPVILIEGFGRIPMNMAAYSIFHENERHDAALHARPWDHMTGERPEVLIPSPNQALPPPEVDEFSPGQIVHIKMPPYSGEVGTILAMTQGLTNLSNGLRVPAAVLRKQNGEQITVPLANLELII</sequence>
<comment type="caution">
    <text evidence="1">The sequence shown here is derived from an EMBL/GenBank/DDBJ whole genome shotgun (WGS) entry which is preliminary data.</text>
</comment>
<proteinExistence type="predicted"/>
<reference evidence="1 2" key="1">
    <citation type="submission" date="2015-07" db="EMBL/GenBank/DDBJ databases">
        <title>Genome sequence of Leptolinea tardivitalis DSM 16556.</title>
        <authorList>
            <person name="Hemp J."/>
            <person name="Ward L.M."/>
            <person name="Pace L.A."/>
            <person name="Fischer W.W."/>
        </authorList>
    </citation>
    <scope>NUCLEOTIDE SEQUENCE [LARGE SCALE GENOMIC DNA]</scope>
    <source>
        <strain evidence="1 2">YMTK-2</strain>
    </source>
</reference>
<evidence type="ECO:0000313" key="2">
    <source>
        <dbReference type="Proteomes" id="UP000050430"/>
    </source>
</evidence>
<organism evidence="1 2">
    <name type="scientific">Leptolinea tardivitalis</name>
    <dbReference type="NCBI Taxonomy" id="229920"/>
    <lineage>
        <taxon>Bacteria</taxon>
        <taxon>Bacillati</taxon>
        <taxon>Chloroflexota</taxon>
        <taxon>Anaerolineae</taxon>
        <taxon>Anaerolineales</taxon>
        <taxon>Anaerolineaceae</taxon>
        <taxon>Leptolinea</taxon>
    </lineage>
</organism>
<dbReference type="AlphaFoldDB" id="A0A0P6XCF8"/>
<keyword evidence="2" id="KW-1185">Reference proteome</keyword>